<name>A0A2R6AKF5_9ARCH</name>
<dbReference type="EMBL" id="NEXD01000001">
    <property type="protein sequence ID" value="PSN86844.1"/>
    <property type="molecule type" value="Genomic_DNA"/>
</dbReference>
<organism evidence="1 2">
    <name type="scientific">Candidatus Marsarchaeota G1 archaeon BE_D</name>
    <dbReference type="NCBI Taxonomy" id="1978156"/>
    <lineage>
        <taxon>Archaea</taxon>
        <taxon>Candidatus Marsarchaeota</taxon>
        <taxon>Candidatus Marsarchaeota group 1</taxon>
    </lineage>
</organism>
<evidence type="ECO:0008006" key="3">
    <source>
        <dbReference type="Google" id="ProtNLM"/>
    </source>
</evidence>
<dbReference type="Pfam" id="PF04242">
    <property type="entry name" value="DUF424"/>
    <property type="match status" value="1"/>
</dbReference>
<proteinExistence type="predicted"/>
<sequence>MNNNLSAQVYMRTHNINGKFIITLCDKELFENMNMRNKLKLNTNYFGGEIVDVDFALDNIKIGDFVTLVGPTVVKQALRRGLIKKRAIIHIAKNIEYAEVYNL</sequence>
<gene>
    <name evidence="1" type="ORF">B9Q02_00040</name>
</gene>
<protein>
    <recommendedName>
        <fullName evidence="3">DUF424 domain-containing protein</fullName>
    </recommendedName>
</protein>
<dbReference type="InterPro" id="IPR007355">
    <property type="entry name" value="DUF424"/>
</dbReference>
<dbReference type="Proteomes" id="UP000240569">
    <property type="component" value="Unassembled WGS sequence"/>
</dbReference>
<accession>A0A2R6AKF5</accession>
<dbReference type="Gene3D" id="3.30.1860.10">
    <property type="entry name" value="uncharacterized conserved protein from methanopyrus kandleri domain like"/>
    <property type="match status" value="1"/>
</dbReference>
<evidence type="ECO:0000313" key="1">
    <source>
        <dbReference type="EMBL" id="PSN86844.1"/>
    </source>
</evidence>
<evidence type="ECO:0000313" key="2">
    <source>
        <dbReference type="Proteomes" id="UP000240569"/>
    </source>
</evidence>
<reference evidence="1 2" key="1">
    <citation type="submission" date="2017-04" db="EMBL/GenBank/DDBJ databases">
        <title>Novel microbial lineages endemic to geothermal iron-oxide mats fill important gaps in the evolutionary history of Archaea.</title>
        <authorList>
            <person name="Jay Z.J."/>
            <person name="Beam J.P."/>
            <person name="Dlakic M."/>
            <person name="Rusch D.B."/>
            <person name="Kozubal M.A."/>
            <person name="Inskeep W.P."/>
        </authorList>
    </citation>
    <scope>NUCLEOTIDE SEQUENCE [LARGE SCALE GENOMIC DNA]</scope>
    <source>
        <strain evidence="1">BE_D</strain>
    </source>
</reference>
<comment type="caution">
    <text evidence="1">The sequence shown here is derived from an EMBL/GenBank/DDBJ whole genome shotgun (WGS) entry which is preliminary data.</text>
</comment>
<dbReference type="AlphaFoldDB" id="A0A2R6AKF5"/>